<comment type="catalytic activity">
    <reaction evidence="5">
        <text>N(7)-methyl-GTP + H2O = N(7)-methyl-GMP + diphosphate + H(+)</text>
        <dbReference type="Rhea" id="RHEA:58744"/>
        <dbReference type="ChEBI" id="CHEBI:15377"/>
        <dbReference type="ChEBI" id="CHEBI:15378"/>
        <dbReference type="ChEBI" id="CHEBI:33019"/>
        <dbReference type="ChEBI" id="CHEBI:58285"/>
        <dbReference type="ChEBI" id="CHEBI:87133"/>
    </reaction>
</comment>
<dbReference type="Proteomes" id="UP000323522">
    <property type="component" value="Chromosome"/>
</dbReference>
<comment type="function">
    <text evidence="5">Nucleoside triphosphate pyrophosphatase that hydrolyzes 7-methyl-GTP (m(7)GTP). May have a dual role in cell division arrest and in preventing the incorporation of modified nucleotides into cellular nucleic acids.</text>
</comment>
<organism evidence="6 7">
    <name type="scientific">Sphaerotilus sulfidivorans</name>
    <dbReference type="NCBI Taxonomy" id="639200"/>
    <lineage>
        <taxon>Bacteria</taxon>
        <taxon>Pseudomonadati</taxon>
        <taxon>Pseudomonadota</taxon>
        <taxon>Betaproteobacteria</taxon>
        <taxon>Burkholderiales</taxon>
        <taxon>Sphaerotilaceae</taxon>
        <taxon>Sphaerotilus</taxon>
    </lineage>
</organism>
<reference evidence="6 7" key="1">
    <citation type="submission" date="2019-02" db="EMBL/GenBank/DDBJ databases">
        <title>Complete Genome Sequence and Methylome Analysis of Sphaerotilus natans subsp. sulfidivorans D-507.</title>
        <authorList>
            <person name="Fomenkov A."/>
            <person name="Gridneva E."/>
            <person name="Smolyakov D."/>
            <person name="Dubinina G."/>
            <person name="Vincze T."/>
            <person name="Grabovich M."/>
            <person name="Roberts R.J."/>
        </authorList>
    </citation>
    <scope>NUCLEOTIDE SEQUENCE [LARGE SCALE GENOMIC DNA]</scope>
    <source>
        <strain evidence="6 7">D-507</strain>
    </source>
</reference>
<sequence length="204" mass="21614">MARPPLVLASTSRYRRELLARLRLPFEVRAPEVDETPQPGETPAALSERLALAKARAVAAAHPQAIVIGSDQVAELDGQPIGKPGRHEAAVAQLRAMRGRSVVFHTAVAVLRHDTGFEAVRRVPVTVRVRSLSEVEIETYLRLEQPYDCAGSAKCETLGITLLDAIESDDPTALVGLPLIVTSALLRAAGLDALAVLAGHGGGA</sequence>
<dbReference type="Gene3D" id="3.90.950.10">
    <property type="match status" value="1"/>
</dbReference>
<name>A0A5C1Q3S6_9BURK</name>
<dbReference type="GO" id="GO:0005737">
    <property type="term" value="C:cytoplasm"/>
    <property type="evidence" value="ECO:0007669"/>
    <property type="project" value="UniProtKB-SubCell"/>
</dbReference>
<feature type="site" description="Important for substrate specificity" evidence="5">
    <location>
        <position position="14"/>
    </location>
</feature>
<evidence type="ECO:0000256" key="2">
    <source>
        <dbReference type="ARBA" id="ARBA00022490"/>
    </source>
</evidence>
<feature type="site" description="Important for substrate specificity" evidence="5">
    <location>
        <position position="72"/>
    </location>
</feature>
<comment type="cofactor">
    <cofactor evidence="5">
        <name>a divalent metal cation</name>
        <dbReference type="ChEBI" id="CHEBI:60240"/>
    </cofactor>
</comment>
<dbReference type="InterPro" id="IPR029001">
    <property type="entry name" value="ITPase-like_fam"/>
</dbReference>
<dbReference type="SUPFAM" id="SSF52972">
    <property type="entry name" value="ITPase-like"/>
    <property type="match status" value="1"/>
</dbReference>
<evidence type="ECO:0000256" key="3">
    <source>
        <dbReference type="ARBA" id="ARBA00022801"/>
    </source>
</evidence>
<dbReference type="KEGG" id="snn:EWH46_14230"/>
<proteinExistence type="inferred from homology"/>
<feature type="site" description="Important for substrate specificity" evidence="5">
    <location>
        <position position="156"/>
    </location>
</feature>
<accession>A0A5C1Q3S6</accession>
<feature type="active site" description="Proton acceptor" evidence="5">
    <location>
        <position position="71"/>
    </location>
</feature>
<dbReference type="AlphaFoldDB" id="A0A5C1Q3S6"/>
<comment type="similarity">
    <text evidence="5">Belongs to the Maf family. YceF subfamily.</text>
</comment>
<comment type="caution">
    <text evidence="5">Lacks conserved residue(s) required for the propagation of feature annotation.</text>
</comment>
<dbReference type="Pfam" id="PF02545">
    <property type="entry name" value="Maf"/>
    <property type="match status" value="1"/>
</dbReference>
<keyword evidence="4 5" id="KW-0546">Nucleotide metabolism</keyword>
<dbReference type="EMBL" id="CP035708">
    <property type="protein sequence ID" value="QEN02705.1"/>
    <property type="molecule type" value="Genomic_DNA"/>
</dbReference>
<gene>
    <name evidence="6" type="primary">maf</name>
    <name evidence="6" type="ORF">EWH46_14230</name>
</gene>
<evidence type="ECO:0000256" key="5">
    <source>
        <dbReference type="HAMAP-Rule" id="MF_00528"/>
    </source>
</evidence>
<evidence type="ECO:0000256" key="4">
    <source>
        <dbReference type="ARBA" id="ARBA00023080"/>
    </source>
</evidence>
<dbReference type="PIRSF" id="PIRSF006305">
    <property type="entry name" value="Maf"/>
    <property type="match status" value="1"/>
</dbReference>
<keyword evidence="2 5" id="KW-0963">Cytoplasm</keyword>
<dbReference type="NCBIfam" id="TIGR00172">
    <property type="entry name" value="maf"/>
    <property type="match status" value="1"/>
</dbReference>
<dbReference type="GO" id="GO:0047429">
    <property type="term" value="F:nucleoside triphosphate diphosphatase activity"/>
    <property type="evidence" value="ECO:0007669"/>
    <property type="project" value="InterPro"/>
</dbReference>
<dbReference type="OrthoDB" id="9813694at2"/>
<comment type="subcellular location">
    <subcellularLocation>
        <location evidence="1 5">Cytoplasm</location>
    </subcellularLocation>
</comment>
<dbReference type="InterPro" id="IPR003697">
    <property type="entry name" value="Maf-like"/>
</dbReference>
<keyword evidence="3 5" id="KW-0378">Hydrolase</keyword>
<evidence type="ECO:0000256" key="1">
    <source>
        <dbReference type="ARBA" id="ARBA00004496"/>
    </source>
</evidence>
<dbReference type="HAMAP" id="MF_00528">
    <property type="entry name" value="Maf"/>
    <property type="match status" value="1"/>
</dbReference>
<dbReference type="PANTHER" id="PTHR43213:SF10">
    <property type="entry name" value="7-METHYL-GTP PYROPHOSPHATASE"/>
    <property type="match status" value="1"/>
</dbReference>
<dbReference type="EC" id="3.6.1.-" evidence="5"/>
<protein>
    <recommendedName>
        <fullName evidence="5">7-methyl-GTP pyrophosphatase</fullName>
        <shortName evidence="5">m(7)GTP pyrophosphatase</shortName>
        <ecNumber evidence="5">3.6.1.-</ecNumber>
    </recommendedName>
</protein>
<evidence type="ECO:0000313" key="6">
    <source>
        <dbReference type="EMBL" id="QEN02705.1"/>
    </source>
</evidence>
<dbReference type="GO" id="GO:0009117">
    <property type="term" value="P:nucleotide metabolic process"/>
    <property type="evidence" value="ECO:0007669"/>
    <property type="project" value="UniProtKB-KW"/>
</dbReference>
<evidence type="ECO:0000313" key="7">
    <source>
        <dbReference type="Proteomes" id="UP000323522"/>
    </source>
</evidence>
<dbReference type="PANTHER" id="PTHR43213">
    <property type="entry name" value="BIFUNCTIONAL DTTP/UTP PYROPHOSPHATASE/METHYLTRANSFERASE PROTEIN-RELATED"/>
    <property type="match status" value="1"/>
</dbReference>